<sequence length="476" mass="53669">MKKGVLNMSSDNQRAQFQVVTGNESPAIYHQFSPALETATLLFQMAPGLLVPYEFGGVEYEIDGYRKSAWIGTTLMISPIYDVVGPDAVKFLNSICVNDFTNLTTKGLRHAVICNDQGQVLTDGVVIRIGEDRYRTYWLNPPIDYFLKTSGMNVAGEDLSGTEYFIQIAGERSLEILEDAFASDLHDIKFATHRKASMDGKEVEIIRLGMSGNLAYEIHGPMAEFDEVYRKIWNSGQKFGARKLGMHAYNLFNHTEAGFPNIHLHYPLPWFESGEDMAKYMLANPQYSMYNLNRKLVGSVGEELQARFVTPYDVGWGFLVKFNHEFRGRKALEEIANDPPRTAVTLEWNGDDVGAVFATQFKPGEEACESIGAESEGMFTSNTFRGEMAYRSNRVLYNGKDIGISSGRIVSYHYNSMISLGFIDPAYAKEGNELTLIWGTPGTRQMNIRVKVARYPYNGDFVRNENKDVEEIPRHK</sequence>
<dbReference type="Proteomes" id="UP000004416">
    <property type="component" value="Unassembled WGS sequence"/>
</dbReference>
<dbReference type="InterPro" id="IPR027266">
    <property type="entry name" value="TrmE/GcvT-like"/>
</dbReference>
<dbReference type="AlphaFoldDB" id="G9XKB3"/>
<dbReference type="EMBL" id="AFZX01000032">
    <property type="protein sequence ID" value="EHL07999.1"/>
    <property type="molecule type" value="Genomic_DNA"/>
</dbReference>
<accession>G9XKB3</accession>
<comment type="caution">
    <text evidence="2">The sequence shown here is derived from an EMBL/GenBank/DDBJ whole genome shotgun (WGS) entry which is preliminary data.</text>
</comment>
<dbReference type="Gene3D" id="3.30.1360.120">
    <property type="entry name" value="Probable tRNA modification gtpase trme, domain 1"/>
    <property type="match status" value="1"/>
</dbReference>
<reference evidence="2 3" key="1">
    <citation type="submission" date="2011-08" db="EMBL/GenBank/DDBJ databases">
        <authorList>
            <person name="Weinstock G."/>
            <person name="Sodergren E."/>
            <person name="Clifton S."/>
            <person name="Fulton L."/>
            <person name="Fulton B."/>
            <person name="Courtney L."/>
            <person name="Fronick C."/>
            <person name="Harrison M."/>
            <person name="Strong C."/>
            <person name="Farmer C."/>
            <person name="Delahaunty K."/>
            <person name="Markovic C."/>
            <person name="Hall O."/>
            <person name="Minx P."/>
            <person name="Tomlinson C."/>
            <person name="Mitreva M."/>
            <person name="Hou S."/>
            <person name="Chen J."/>
            <person name="Wollam A."/>
            <person name="Pepin K.H."/>
            <person name="Johnson M."/>
            <person name="Bhonagiri V."/>
            <person name="Zhang X."/>
            <person name="Suruliraj S."/>
            <person name="Warren W."/>
            <person name="Chinwalla A."/>
            <person name="Mardis E.R."/>
            <person name="Wilson R.K."/>
        </authorList>
    </citation>
    <scope>NUCLEOTIDE SEQUENCE [LARGE SCALE GENOMIC DNA]</scope>
    <source>
        <strain evidence="2 3">DP7</strain>
    </source>
</reference>
<dbReference type="InterPro" id="IPR028896">
    <property type="entry name" value="GcvT/YgfZ/DmdA"/>
</dbReference>
<name>G9XKB3_DESHA</name>
<organism evidence="2 3">
    <name type="scientific">Desulfitobacterium hafniense DP7</name>
    <dbReference type="NCBI Taxonomy" id="537010"/>
    <lineage>
        <taxon>Bacteria</taxon>
        <taxon>Bacillati</taxon>
        <taxon>Bacillota</taxon>
        <taxon>Clostridia</taxon>
        <taxon>Eubacteriales</taxon>
        <taxon>Desulfitobacteriaceae</taxon>
        <taxon>Desulfitobacterium</taxon>
    </lineage>
</organism>
<dbReference type="InterPro" id="IPR006222">
    <property type="entry name" value="GCVT_N"/>
</dbReference>
<dbReference type="SUPFAM" id="SSF103025">
    <property type="entry name" value="Folate-binding domain"/>
    <property type="match status" value="1"/>
</dbReference>
<protein>
    <submittedName>
        <fullName evidence="2">Glycine cleavage T-protein</fullName>
    </submittedName>
</protein>
<feature type="domain" description="GCVT N-terminal" evidence="1">
    <location>
        <begin position="11"/>
        <end position="259"/>
    </location>
</feature>
<dbReference type="HOGENOM" id="CLU_046852_0_0_9"/>
<evidence type="ECO:0000259" key="1">
    <source>
        <dbReference type="Pfam" id="PF01571"/>
    </source>
</evidence>
<evidence type="ECO:0000313" key="3">
    <source>
        <dbReference type="Proteomes" id="UP000004416"/>
    </source>
</evidence>
<proteinExistence type="predicted"/>
<gene>
    <name evidence="2" type="ORF">HMPREF0322_01396</name>
</gene>
<dbReference type="PANTHER" id="PTHR43757">
    <property type="entry name" value="AMINOMETHYLTRANSFERASE"/>
    <property type="match status" value="1"/>
</dbReference>
<evidence type="ECO:0000313" key="2">
    <source>
        <dbReference type="EMBL" id="EHL07999.1"/>
    </source>
</evidence>
<dbReference type="PANTHER" id="PTHR43757:SF2">
    <property type="entry name" value="AMINOMETHYLTRANSFERASE, MITOCHONDRIAL"/>
    <property type="match status" value="1"/>
</dbReference>
<dbReference type="Pfam" id="PF01571">
    <property type="entry name" value="GCV_T"/>
    <property type="match status" value="1"/>
</dbReference>
<dbReference type="PATRIC" id="fig|537010.4.peg.1291"/>